<dbReference type="OrthoDB" id="9813426at2"/>
<dbReference type="InterPro" id="IPR058127">
    <property type="entry name" value="DedA"/>
</dbReference>
<dbReference type="KEGG" id="vao:FA707_10375"/>
<keyword evidence="5 7" id="KW-1133">Transmembrane helix</keyword>
<evidence type="ECO:0000256" key="4">
    <source>
        <dbReference type="ARBA" id="ARBA00022692"/>
    </source>
</evidence>
<keyword evidence="3 7" id="KW-1003">Cell membrane</keyword>
<feature type="transmembrane region" description="Helical" evidence="7">
    <location>
        <begin position="191"/>
        <end position="209"/>
    </location>
</feature>
<feature type="transmembrane region" description="Helical" evidence="7">
    <location>
        <begin position="28"/>
        <end position="49"/>
    </location>
</feature>
<accession>A0A4D7CT18</accession>
<dbReference type="Proteomes" id="UP000298615">
    <property type="component" value="Chromosome"/>
</dbReference>
<keyword evidence="10" id="KW-1185">Reference proteome</keyword>
<sequence>MDFIWFIIDFIIHIDQHLLQIINQFGSWTYLILFAIIFVETGLVIFPFLPGDSLLFVASALAALDHSILTIGLLFIIFLAAAVIGDTVNYELGKKIGLSVTEQRFLGRFLDKEKVAAAENFFEKHGGKTIIIARFMPFIRTFAPFIAGASNMHYGQFIRYNFFGGFLWVSICCIAGYFFGNIPFIKEHFSLIVLAVIFISILPMIVAFIRSKLANKTAKAN</sequence>
<dbReference type="PANTHER" id="PTHR30353">
    <property type="entry name" value="INNER MEMBRANE PROTEIN DEDA-RELATED"/>
    <property type="match status" value="1"/>
</dbReference>
<evidence type="ECO:0000256" key="3">
    <source>
        <dbReference type="ARBA" id="ARBA00022475"/>
    </source>
</evidence>
<name>A0A4D7CT18_9ENTE</name>
<dbReference type="AlphaFoldDB" id="A0A4D7CT18"/>
<evidence type="ECO:0000256" key="7">
    <source>
        <dbReference type="RuleBase" id="RU367016"/>
    </source>
</evidence>
<protein>
    <submittedName>
        <fullName evidence="9">DedA family protein</fullName>
    </submittedName>
</protein>
<keyword evidence="4 7" id="KW-0812">Transmembrane</keyword>
<dbReference type="InterPro" id="IPR032818">
    <property type="entry name" value="DedA-like"/>
</dbReference>
<comment type="subcellular location">
    <subcellularLocation>
        <location evidence="1 7">Cell membrane</location>
        <topology evidence="1 7">Multi-pass membrane protein</topology>
    </subcellularLocation>
</comment>
<dbReference type="Pfam" id="PF09335">
    <property type="entry name" value="VTT_dom"/>
    <property type="match status" value="1"/>
</dbReference>
<keyword evidence="6 7" id="KW-0472">Membrane</keyword>
<evidence type="ECO:0000256" key="1">
    <source>
        <dbReference type="ARBA" id="ARBA00004651"/>
    </source>
</evidence>
<proteinExistence type="inferred from homology"/>
<feature type="transmembrane region" description="Helical" evidence="7">
    <location>
        <begin position="55"/>
        <end position="85"/>
    </location>
</feature>
<dbReference type="EMBL" id="CP039712">
    <property type="protein sequence ID" value="QCI87299.1"/>
    <property type="molecule type" value="Genomic_DNA"/>
</dbReference>
<dbReference type="PANTHER" id="PTHR30353:SF0">
    <property type="entry name" value="TRANSMEMBRANE PROTEIN"/>
    <property type="match status" value="1"/>
</dbReference>
<feature type="transmembrane region" description="Helical" evidence="7">
    <location>
        <begin position="160"/>
        <end position="179"/>
    </location>
</feature>
<dbReference type="NCBIfam" id="NF008102">
    <property type="entry name" value="PRK10847.1"/>
    <property type="match status" value="1"/>
</dbReference>
<organism evidence="9 10">
    <name type="scientific">Vagococcus zengguangii</name>
    <dbReference type="NCBI Taxonomy" id="2571750"/>
    <lineage>
        <taxon>Bacteria</taxon>
        <taxon>Bacillati</taxon>
        <taxon>Bacillota</taxon>
        <taxon>Bacilli</taxon>
        <taxon>Lactobacillales</taxon>
        <taxon>Enterococcaceae</taxon>
        <taxon>Vagococcus</taxon>
    </lineage>
</organism>
<evidence type="ECO:0000256" key="2">
    <source>
        <dbReference type="ARBA" id="ARBA00010792"/>
    </source>
</evidence>
<dbReference type="RefSeq" id="WP_136954121.1">
    <property type="nucleotide sequence ID" value="NZ_CP039712.1"/>
</dbReference>
<comment type="similarity">
    <text evidence="2 7">Belongs to the DedA family.</text>
</comment>
<reference evidence="9 10" key="1">
    <citation type="submission" date="2019-04" db="EMBL/GenBank/DDBJ databases">
        <title>Vagococcus sp. nov., isolated from faeces of yaks (Bos grunniens).</title>
        <authorList>
            <person name="Ge Y."/>
        </authorList>
    </citation>
    <scope>NUCLEOTIDE SEQUENCE [LARGE SCALE GENOMIC DNA]</scope>
    <source>
        <strain evidence="9 10">MN-17</strain>
    </source>
</reference>
<feature type="domain" description="VTT" evidence="8">
    <location>
        <begin position="49"/>
        <end position="177"/>
    </location>
</feature>
<gene>
    <name evidence="9" type="ORF">FA707_10375</name>
</gene>
<evidence type="ECO:0000256" key="5">
    <source>
        <dbReference type="ARBA" id="ARBA00022989"/>
    </source>
</evidence>
<dbReference type="GO" id="GO:0005886">
    <property type="term" value="C:plasma membrane"/>
    <property type="evidence" value="ECO:0007669"/>
    <property type="project" value="UniProtKB-SubCell"/>
</dbReference>
<evidence type="ECO:0000259" key="8">
    <source>
        <dbReference type="Pfam" id="PF09335"/>
    </source>
</evidence>
<evidence type="ECO:0000313" key="10">
    <source>
        <dbReference type="Proteomes" id="UP000298615"/>
    </source>
</evidence>
<evidence type="ECO:0000313" key="9">
    <source>
        <dbReference type="EMBL" id="QCI87299.1"/>
    </source>
</evidence>
<evidence type="ECO:0000256" key="6">
    <source>
        <dbReference type="ARBA" id="ARBA00023136"/>
    </source>
</evidence>
<dbReference type="InterPro" id="IPR032816">
    <property type="entry name" value="VTT_dom"/>
</dbReference>